<dbReference type="EMBL" id="BAABIM010000002">
    <property type="protein sequence ID" value="GAA4680086.1"/>
    <property type="molecule type" value="Genomic_DNA"/>
</dbReference>
<reference evidence="2" key="1">
    <citation type="journal article" date="2019" name="Int. J. Syst. Evol. Microbiol.">
        <title>The Global Catalogue of Microorganisms (GCM) 10K type strain sequencing project: providing services to taxonomists for standard genome sequencing and annotation.</title>
        <authorList>
            <consortium name="The Broad Institute Genomics Platform"/>
            <consortium name="The Broad Institute Genome Sequencing Center for Infectious Disease"/>
            <person name="Wu L."/>
            <person name="Ma J."/>
        </authorList>
    </citation>
    <scope>NUCLEOTIDE SEQUENCE [LARGE SCALE GENOMIC DNA]</scope>
    <source>
        <strain evidence="2">JCM 18127</strain>
    </source>
</reference>
<evidence type="ECO:0000313" key="1">
    <source>
        <dbReference type="EMBL" id="GAA4680086.1"/>
    </source>
</evidence>
<proteinExistence type="predicted"/>
<evidence type="ECO:0000313" key="2">
    <source>
        <dbReference type="Proteomes" id="UP001500621"/>
    </source>
</evidence>
<accession>A0ABP8W350</accession>
<sequence length="123" mass="12983">MSDTTTGLSLAALIRREQDNSGASYMDIAKRSGLSKAKIGQLADASSRYQVRSETVQKLAAGLRLPLHVVQRAAMVTAGISDDTGGRDARIDLIASQLAELDDALLDVVAAMVDAAVRVRSRG</sequence>
<evidence type="ECO:0008006" key="3">
    <source>
        <dbReference type="Google" id="ProtNLM"/>
    </source>
</evidence>
<dbReference type="Gene3D" id="1.10.260.40">
    <property type="entry name" value="lambda repressor-like DNA-binding domains"/>
    <property type="match status" value="1"/>
</dbReference>
<keyword evidence="2" id="KW-1185">Reference proteome</keyword>
<dbReference type="RefSeq" id="WP_345264640.1">
    <property type="nucleotide sequence ID" value="NZ_BAABIM010000002.1"/>
</dbReference>
<dbReference type="Proteomes" id="UP001500621">
    <property type="component" value="Unassembled WGS sequence"/>
</dbReference>
<name>A0ABP8W350_9ACTN</name>
<comment type="caution">
    <text evidence="1">The sequence shown here is derived from an EMBL/GenBank/DDBJ whole genome shotgun (WGS) entry which is preliminary data.</text>
</comment>
<dbReference type="InterPro" id="IPR010982">
    <property type="entry name" value="Lambda_DNA-bd_dom_sf"/>
</dbReference>
<organism evidence="1 2">
    <name type="scientific">Nocardioides nanhaiensis</name>
    <dbReference type="NCBI Taxonomy" id="1476871"/>
    <lineage>
        <taxon>Bacteria</taxon>
        <taxon>Bacillati</taxon>
        <taxon>Actinomycetota</taxon>
        <taxon>Actinomycetes</taxon>
        <taxon>Propionibacteriales</taxon>
        <taxon>Nocardioidaceae</taxon>
        <taxon>Nocardioides</taxon>
    </lineage>
</organism>
<gene>
    <name evidence="1" type="ORF">GCM10023226_16600</name>
</gene>
<protein>
    <recommendedName>
        <fullName evidence="3">XRE family transcriptional regulator</fullName>
    </recommendedName>
</protein>